<evidence type="ECO:0000313" key="2">
    <source>
        <dbReference type="EMBL" id="TBH73101.1"/>
    </source>
</evidence>
<dbReference type="InterPro" id="IPR007474">
    <property type="entry name" value="ApaG_domain"/>
</dbReference>
<accession>A0A4Q9BBS6</accession>
<dbReference type="PANTHER" id="PTHR47191">
    <property type="entry name" value="OS05G0170800 PROTEIN"/>
    <property type="match status" value="1"/>
</dbReference>
<evidence type="ECO:0000313" key="3">
    <source>
        <dbReference type="Proteomes" id="UP000293583"/>
    </source>
</evidence>
<dbReference type="Pfam" id="PF04379">
    <property type="entry name" value="DUF525"/>
    <property type="match status" value="1"/>
</dbReference>
<keyword evidence="3" id="KW-1185">Reference proteome</keyword>
<dbReference type="Proteomes" id="UP000293583">
    <property type="component" value="Unassembled WGS sequence"/>
</dbReference>
<protein>
    <submittedName>
        <fullName evidence="2">Co2+/Mg2+ efflux protein ApaG</fullName>
    </submittedName>
</protein>
<dbReference type="InterPro" id="IPR050718">
    <property type="entry name" value="ApaG-like"/>
</dbReference>
<dbReference type="SUPFAM" id="SSF110069">
    <property type="entry name" value="ApaG-like"/>
    <property type="match status" value="1"/>
</dbReference>
<gene>
    <name evidence="2" type="primary">apaG</name>
    <name evidence="2" type="ORF">EWU20_06920</name>
</gene>
<name>A0A4Q9BBS6_9BACT</name>
<organism evidence="2 3">
    <name type="scientific">Aquirufa antheringensis</name>
    <dbReference type="NCBI Taxonomy" id="2516559"/>
    <lineage>
        <taxon>Bacteria</taxon>
        <taxon>Pseudomonadati</taxon>
        <taxon>Bacteroidota</taxon>
        <taxon>Cytophagia</taxon>
        <taxon>Cytophagales</taxon>
        <taxon>Flectobacillaceae</taxon>
        <taxon>Aquirufa</taxon>
    </lineage>
</organism>
<reference evidence="2 3" key="1">
    <citation type="submission" date="2019-02" db="EMBL/GenBank/DDBJ databases">
        <title>Genome of a new Bacteroidetes strain.</title>
        <authorList>
            <person name="Pitt A."/>
        </authorList>
    </citation>
    <scope>NUCLEOTIDE SEQUENCE [LARGE SCALE GENOMIC DNA]</scope>
    <source>
        <strain evidence="2 3">103A-SOEBACH</strain>
    </source>
</reference>
<dbReference type="AlphaFoldDB" id="A0A4Q9BBS6"/>
<sequence length="128" mass="14249">MTEAYSNGFLITVDTTHLPEFELNPPYKHFFSYQITIKNLSNQPGQLVSRFWEIIDGVGSKETVKGLGVVGQQPVIESGNSFTYTSGCPLVSSIGKMSGHYVFLNLEDQSTFKVEIPAFELIPAYHLN</sequence>
<dbReference type="NCBIfam" id="NF003967">
    <property type="entry name" value="PRK05461.1"/>
    <property type="match status" value="1"/>
</dbReference>
<dbReference type="PANTHER" id="PTHR47191:SF2">
    <property type="entry name" value="OS05G0170800 PROTEIN"/>
    <property type="match status" value="1"/>
</dbReference>
<dbReference type="Gene3D" id="2.60.40.1470">
    <property type="entry name" value="ApaG domain"/>
    <property type="match status" value="1"/>
</dbReference>
<evidence type="ECO:0000259" key="1">
    <source>
        <dbReference type="PROSITE" id="PS51087"/>
    </source>
</evidence>
<dbReference type="InterPro" id="IPR036767">
    <property type="entry name" value="ApaG_sf"/>
</dbReference>
<proteinExistence type="predicted"/>
<dbReference type="OrthoDB" id="9795226at2"/>
<dbReference type="RefSeq" id="WP_130923243.1">
    <property type="nucleotide sequence ID" value="NZ_JAANOL010000001.1"/>
</dbReference>
<feature type="domain" description="ApaG" evidence="1">
    <location>
        <begin position="3"/>
        <end position="128"/>
    </location>
</feature>
<comment type="caution">
    <text evidence="2">The sequence shown here is derived from an EMBL/GenBank/DDBJ whole genome shotgun (WGS) entry which is preliminary data.</text>
</comment>
<dbReference type="EMBL" id="SEWY01000003">
    <property type="protein sequence ID" value="TBH73101.1"/>
    <property type="molecule type" value="Genomic_DNA"/>
</dbReference>
<dbReference type="PROSITE" id="PS51087">
    <property type="entry name" value="APAG"/>
    <property type="match status" value="1"/>
</dbReference>